<organism evidence="1 3">
    <name type="scientific">Paracoccus saliphilus</name>
    <dbReference type="NCBI Taxonomy" id="405559"/>
    <lineage>
        <taxon>Bacteria</taxon>
        <taxon>Pseudomonadati</taxon>
        <taxon>Pseudomonadota</taxon>
        <taxon>Alphaproteobacteria</taxon>
        <taxon>Rhodobacterales</taxon>
        <taxon>Paracoccaceae</taxon>
        <taxon>Paracoccus</taxon>
    </lineage>
</organism>
<name>A0AA45W2E2_9RHOB</name>
<evidence type="ECO:0000313" key="3">
    <source>
        <dbReference type="Proteomes" id="UP000186216"/>
    </source>
</evidence>
<dbReference type="RefSeq" id="WP_076523572.1">
    <property type="nucleotide sequence ID" value="NZ_CP067140.1"/>
</dbReference>
<reference evidence="2 4" key="2">
    <citation type="submission" date="2021-01" db="EMBL/GenBank/DDBJ databases">
        <title>Biogeographic distribution of Paracoccus.</title>
        <authorList>
            <person name="Hollensteiner J."/>
            <person name="Leineberger J."/>
            <person name="Brinkhoff T."/>
            <person name="Daniel R."/>
        </authorList>
    </citation>
    <scope>NUCLEOTIDE SEQUENCE [LARGE SCALE GENOMIC DNA]</scope>
    <source>
        <strain evidence="2 4">DSM 18447</strain>
    </source>
</reference>
<accession>A0AA45W2E2</accession>
<dbReference type="Gene3D" id="3.30.530.20">
    <property type="match status" value="1"/>
</dbReference>
<dbReference type="Proteomes" id="UP001215549">
    <property type="component" value="Chromosome"/>
</dbReference>
<reference evidence="1 3" key="1">
    <citation type="submission" date="2017-01" db="EMBL/GenBank/DDBJ databases">
        <authorList>
            <person name="Varghese N."/>
            <person name="Submissions S."/>
        </authorList>
    </citation>
    <scope>NUCLEOTIDE SEQUENCE [LARGE SCALE GENOMIC DNA]</scope>
    <source>
        <strain evidence="1 3">DSM 18447</strain>
    </source>
</reference>
<dbReference type="Proteomes" id="UP000186216">
    <property type="component" value="Unassembled WGS sequence"/>
</dbReference>
<protein>
    <submittedName>
        <fullName evidence="1">Uncharacterized protein</fullName>
    </submittedName>
</protein>
<dbReference type="EMBL" id="CP067140">
    <property type="protein sequence ID" value="WCR01987.1"/>
    <property type="molecule type" value="Genomic_DNA"/>
</dbReference>
<evidence type="ECO:0000313" key="1">
    <source>
        <dbReference type="EMBL" id="SIS66121.1"/>
    </source>
</evidence>
<keyword evidence="4" id="KW-1185">Reference proteome</keyword>
<dbReference type="EMBL" id="FTOU01000002">
    <property type="protein sequence ID" value="SIS66121.1"/>
    <property type="molecule type" value="Genomic_DNA"/>
</dbReference>
<proteinExistence type="predicted"/>
<gene>
    <name evidence="2" type="ORF">JHX88_13820</name>
    <name evidence="1" type="ORF">SAMN05421772_102356</name>
</gene>
<sequence>MTQAHLASARIDTPASFALSQLADARAVGRWALGSMNFEPLGEGLWQGVSLFDGSPSIVEIVLHQELGLIDYHVGSREHRVPRVSIRVTSGADWGMGADQCIAAMTTWRAGWMDGERWRRTCVTHETEVLLFKAQIETAWNNAEN</sequence>
<dbReference type="InterPro" id="IPR023393">
    <property type="entry name" value="START-like_dom_sf"/>
</dbReference>
<evidence type="ECO:0000313" key="4">
    <source>
        <dbReference type="Proteomes" id="UP001215549"/>
    </source>
</evidence>
<evidence type="ECO:0000313" key="2">
    <source>
        <dbReference type="EMBL" id="WCR01987.1"/>
    </source>
</evidence>
<dbReference type="AlphaFoldDB" id="A0AA45W2E2"/>